<dbReference type="Pfam" id="PF20671">
    <property type="entry name" value="COG3_C"/>
    <property type="match status" value="1"/>
</dbReference>
<dbReference type="PANTHER" id="PTHR13302:SF8">
    <property type="entry name" value="CONSERVED OLIGOMERIC GOLGI COMPLEX SUBUNIT 3"/>
    <property type="match status" value="1"/>
</dbReference>
<dbReference type="EMBL" id="HE650822">
    <property type="protein sequence ID" value="CCF56541.1"/>
    <property type="molecule type" value="Genomic_DNA"/>
</dbReference>
<dbReference type="STRING" id="1071382.H2AQ91"/>
<dbReference type="InterPro" id="IPR048320">
    <property type="entry name" value="COG3_N"/>
</dbReference>
<name>H2AQ91_KAZAF</name>
<dbReference type="HOGENOM" id="CLU_011639_2_0_1"/>
<evidence type="ECO:0000256" key="7">
    <source>
        <dbReference type="ARBA" id="ARBA00023136"/>
    </source>
</evidence>
<keyword evidence="12" id="KW-1185">Reference proteome</keyword>
<evidence type="ECO:0000256" key="3">
    <source>
        <dbReference type="ARBA" id="ARBA00020976"/>
    </source>
</evidence>
<keyword evidence="6" id="KW-0333">Golgi apparatus</keyword>
<proteinExistence type="inferred from homology"/>
<sequence length="757" mass="87845">MMPTTRRDSLVQSIASQPFSTQSNVSDLLDDTYLSQRLEKLLLSIDKSTLTSTTTSSSVETVQEKLSENTTVCGRYKQYTEYLDQLNANIEGYTAILDQTRKISDQFAESIVSFDKISNDTTQFIDTTNELYESHQNYTKLSQTIPDFLRYFESLDQTIRRLNHASSPNIVKKDSFKRLLSTIGSSLIFLESNSSFKNAETYRIKYKQCLIRACELISHYLINLLKNLNDEITQTISKEENMSNNARDALAYNKFASISESFFPHSSQLVDYAHNSTFVRYRGELNSILNDSLDQYFQIRSRLLNSIVWLQLDETIVRAKDANLVKFIQDNKSFFQQLCEKEYALFVKFFPPQINCKKAINNWFIKLCSPFYDTVRNKILRETDINLLCESVLLFTPYYEFEENSNEYLRQFDQIHYDKIFKPVMEILQNRLINRVQVYVDENISKYTPNIDDFIISNRKSKSEDGEKEDEDFVEAYIENFKDKKSVASVEPYYPPIVRGLALLFKIYEMINSVVFDNLAHYVLHSCIFSLQQGYQTLLKDGKIISNLDVRLSYLRNLLLLRNEMQNFNINYTFDDTRTHGSFDLSGMKAFFSSLRRTNSSIFSMSKDSIPEKINNMTDARSELVQELRKAIKEFTELASMEILGDILQISGESTELSISKSLELREIIDSQLPKKYKTITESIDNKEIAGHLIEAIGEYISQSYSEYYEAVLQLADSDKIEKGSINDLMYPDVFTEFLNNNLEKMTTHDLKGQSKE</sequence>
<evidence type="ECO:0000259" key="9">
    <source>
        <dbReference type="Pfam" id="PF04136"/>
    </source>
</evidence>
<evidence type="ECO:0000256" key="2">
    <source>
        <dbReference type="ARBA" id="ARBA00009936"/>
    </source>
</evidence>
<dbReference type="Proteomes" id="UP000005220">
    <property type="component" value="Chromosome 2"/>
</dbReference>
<keyword evidence="4" id="KW-0813">Transport</keyword>
<dbReference type="AlphaFoldDB" id="H2AQ91"/>
<dbReference type="eggNOG" id="KOG2604">
    <property type="taxonomic scope" value="Eukaryota"/>
</dbReference>
<dbReference type="PANTHER" id="PTHR13302">
    <property type="entry name" value="CONSERVED OLIGOMERIC GOLGI COMPLEX COMPONENT 3"/>
    <property type="match status" value="1"/>
</dbReference>
<dbReference type="InParanoid" id="H2AQ91"/>
<dbReference type="GO" id="GO:0000139">
    <property type="term" value="C:Golgi membrane"/>
    <property type="evidence" value="ECO:0007669"/>
    <property type="project" value="UniProtKB-SubCell"/>
</dbReference>
<organism evidence="11 12">
    <name type="scientific">Kazachstania africana (strain ATCC 22294 / BCRC 22015 / CBS 2517 / CECT 1963 / NBRC 1671 / NRRL Y-8276)</name>
    <name type="common">Yeast</name>
    <name type="synonym">Kluyveromyces africanus</name>
    <dbReference type="NCBI Taxonomy" id="1071382"/>
    <lineage>
        <taxon>Eukaryota</taxon>
        <taxon>Fungi</taxon>
        <taxon>Dikarya</taxon>
        <taxon>Ascomycota</taxon>
        <taxon>Saccharomycotina</taxon>
        <taxon>Saccharomycetes</taxon>
        <taxon>Saccharomycetales</taxon>
        <taxon>Saccharomycetaceae</taxon>
        <taxon>Kazachstania</taxon>
    </lineage>
</organism>
<dbReference type="RefSeq" id="XP_003955676.1">
    <property type="nucleotide sequence ID" value="XM_003955627.1"/>
</dbReference>
<reference evidence="11 12" key="1">
    <citation type="journal article" date="2011" name="Proc. Natl. Acad. Sci. U.S.A.">
        <title>Evolutionary erosion of yeast sex chromosomes by mating-type switching accidents.</title>
        <authorList>
            <person name="Gordon J.L."/>
            <person name="Armisen D."/>
            <person name="Proux-Wera E."/>
            <person name="Oheigeartaigh S.S."/>
            <person name="Byrne K.P."/>
            <person name="Wolfe K.H."/>
        </authorList>
    </citation>
    <scope>NUCLEOTIDE SEQUENCE [LARGE SCALE GENOMIC DNA]</scope>
    <source>
        <strain evidence="12">ATCC 22294 / BCRC 22015 / CBS 2517 / CECT 1963 / NBRC 1671 / NRRL Y-8276</strain>
    </source>
</reference>
<dbReference type="GO" id="GO:0017119">
    <property type="term" value="C:Golgi transport complex"/>
    <property type="evidence" value="ECO:0007669"/>
    <property type="project" value="EnsemblFungi"/>
</dbReference>
<evidence type="ECO:0000256" key="8">
    <source>
        <dbReference type="ARBA" id="ARBA00031339"/>
    </source>
</evidence>
<dbReference type="GO" id="GO:0007030">
    <property type="term" value="P:Golgi organization"/>
    <property type="evidence" value="ECO:0007669"/>
    <property type="project" value="TreeGrafter"/>
</dbReference>
<evidence type="ECO:0000313" key="12">
    <source>
        <dbReference type="Proteomes" id="UP000005220"/>
    </source>
</evidence>
<dbReference type="GO" id="GO:0006888">
    <property type="term" value="P:endoplasmic reticulum to Golgi vesicle-mediated transport"/>
    <property type="evidence" value="ECO:0007669"/>
    <property type="project" value="EnsemblFungi"/>
</dbReference>
<evidence type="ECO:0000256" key="4">
    <source>
        <dbReference type="ARBA" id="ARBA00022448"/>
    </source>
</evidence>
<comment type="subcellular location">
    <subcellularLocation>
        <location evidence="1">Golgi apparatus membrane</location>
        <topology evidence="1">Peripheral membrane protein</topology>
    </subcellularLocation>
</comment>
<protein>
    <recommendedName>
        <fullName evidence="3">Conserved oligomeric Golgi complex subunit 3</fullName>
    </recommendedName>
    <alternativeName>
        <fullName evidence="8">Component of oligomeric Golgi complex 3</fullName>
    </alternativeName>
</protein>
<dbReference type="Pfam" id="PF04136">
    <property type="entry name" value="COG3_N"/>
    <property type="match status" value="1"/>
</dbReference>
<dbReference type="GeneID" id="13882922"/>
<evidence type="ECO:0000256" key="1">
    <source>
        <dbReference type="ARBA" id="ARBA00004395"/>
    </source>
</evidence>
<evidence type="ECO:0000259" key="10">
    <source>
        <dbReference type="Pfam" id="PF20671"/>
    </source>
</evidence>
<keyword evidence="5" id="KW-0653">Protein transport</keyword>
<dbReference type="FunCoup" id="H2AQ91">
    <property type="interactions" value="793"/>
</dbReference>
<gene>
    <name evidence="11" type="primary">KAFR0B02430</name>
    <name evidence="11" type="ORF">KAFR_0B02430</name>
</gene>
<dbReference type="OrthoDB" id="296793at2759"/>
<evidence type="ECO:0000256" key="6">
    <source>
        <dbReference type="ARBA" id="ARBA00023034"/>
    </source>
</evidence>
<dbReference type="InterPro" id="IPR048685">
    <property type="entry name" value="COG3_C"/>
</dbReference>
<feature type="domain" description="Conserved oligomeric Golgi complex subunit 3 N-terminal" evidence="9">
    <location>
        <begin position="81"/>
        <end position="227"/>
    </location>
</feature>
<dbReference type="GO" id="GO:0000301">
    <property type="term" value="P:retrograde transport, vesicle recycling within Golgi"/>
    <property type="evidence" value="ECO:0007669"/>
    <property type="project" value="EnsemblFungi"/>
</dbReference>
<dbReference type="GO" id="GO:0140312">
    <property type="term" value="F:cargo adaptor activity"/>
    <property type="evidence" value="ECO:0007669"/>
    <property type="project" value="EnsemblFungi"/>
</dbReference>
<dbReference type="KEGG" id="kaf:KAFR_0B02430"/>
<comment type="similarity">
    <text evidence="2">Belongs to the COG3 family.</text>
</comment>
<feature type="domain" description="Conserved oligomeric Golgi complex subunit 3 C-terminal" evidence="10">
    <location>
        <begin position="248"/>
        <end position="586"/>
    </location>
</feature>
<accession>H2AQ91</accession>
<dbReference type="GO" id="GO:0000425">
    <property type="term" value="P:pexophagy"/>
    <property type="evidence" value="ECO:0007669"/>
    <property type="project" value="EnsemblFungi"/>
</dbReference>
<dbReference type="GO" id="GO:0032258">
    <property type="term" value="P:cytoplasm to vacuole targeting by the Cvt pathway"/>
    <property type="evidence" value="ECO:0007669"/>
    <property type="project" value="EnsemblFungi"/>
</dbReference>
<dbReference type="GO" id="GO:0005801">
    <property type="term" value="C:cis-Golgi network"/>
    <property type="evidence" value="ECO:0007669"/>
    <property type="project" value="InterPro"/>
</dbReference>
<keyword evidence="7" id="KW-0472">Membrane</keyword>
<evidence type="ECO:0000256" key="5">
    <source>
        <dbReference type="ARBA" id="ARBA00022927"/>
    </source>
</evidence>
<evidence type="ECO:0000313" key="11">
    <source>
        <dbReference type="EMBL" id="CCF56541.1"/>
    </source>
</evidence>
<dbReference type="InterPro" id="IPR007265">
    <property type="entry name" value="COG_su3"/>
</dbReference>